<dbReference type="RefSeq" id="WP_163682558.1">
    <property type="nucleotide sequence ID" value="NZ_JAAIYP010000044.1"/>
</dbReference>
<evidence type="ECO:0000259" key="23">
    <source>
        <dbReference type="PROSITE" id="PS51007"/>
    </source>
</evidence>
<evidence type="ECO:0000313" key="25">
    <source>
        <dbReference type="Proteomes" id="UP000480684"/>
    </source>
</evidence>
<dbReference type="InterPro" id="IPR004678">
    <property type="entry name" value="Cyt_c_oxidase_cbb3_su3"/>
</dbReference>
<dbReference type="InterPro" id="IPR038414">
    <property type="entry name" value="CcoP_N_sf"/>
</dbReference>
<dbReference type="Proteomes" id="UP000480684">
    <property type="component" value="Unassembled WGS sequence"/>
</dbReference>
<keyword evidence="6 19" id="KW-0997">Cell inner membrane</keyword>
<dbReference type="PANTHER" id="PTHR33751">
    <property type="entry name" value="CBB3-TYPE CYTOCHROME C OXIDASE SUBUNIT FIXP"/>
    <property type="match status" value="1"/>
</dbReference>
<comment type="function">
    <text evidence="19">C-type cytochrome. Part of the cbb3-type cytochrome c oxidase complex.</text>
</comment>
<comment type="subunit">
    <text evidence="19">Component of the cbb3-type cytochrome c oxidase.</text>
</comment>
<protein>
    <recommendedName>
        <fullName evidence="19">Cbb3-type cytochrome c oxidase subunit</fullName>
    </recommendedName>
</protein>
<keyword evidence="9 22" id="KW-0812">Transmembrane</keyword>
<feature type="binding site" description="covalent" evidence="21">
    <location>
        <position position="219"/>
    </location>
    <ligand>
        <name>heme c</name>
        <dbReference type="ChEBI" id="CHEBI:61717"/>
        <label>2</label>
    </ligand>
</feature>
<evidence type="ECO:0000256" key="2">
    <source>
        <dbReference type="ARBA" id="ARBA00004673"/>
    </source>
</evidence>
<dbReference type="GO" id="GO:0006119">
    <property type="term" value="P:oxidative phosphorylation"/>
    <property type="evidence" value="ECO:0007669"/>
    <property type="project" value="UniProtKB-UniPathway"/>
</dbReference>
<keyword evidence="4 19" id="KW-0813">Transport</keyword>
<dbReference type="PROSITE" id="PS51007">
    <property type="entry name" value="CYTC"/>
    <property type="match status" value="2"/>
</dbReference>
<organism evidence="24 25">
    <name type="scientific">Magnetospirillum aberrantis SpK</name>
    <dbReference type="NCBI Taxonomy" id="908842"/>
    <lineage>
        <taxon>Bacteria</taxon>
        <taxon>Pseudomonadati</taxon>
        <taxon>Pseudomonadota</taxon>
        <taxon>Alphaproteobacteria</taxon>
        <taxon>Rhodospirillales</taxon>
        <taxon>Rhodospirillaceae</taxon>
        <taxon>Magnetospirillum</taxon>
    </lineage>
</organism>
<keyword evidence="7 19" id="KW-0349">Heme</keyword>
<keyword evidence="10 19" id="KW-0479">Metal-binding</keyword>
<dbReference type="PANTHER" id="PTHR33751:SF1">
    <property type="entry name" value="CBB3-TYPE CYTOCHROME C OXIDASE SUBUNIT FIXP"/>
    <property type="match status" value="1"/>
</dbReference>
<feature type="binding site" description="axial binding residue" evidence="20">
    <location>
        <position position="173"/>
    </location>
    <ligand>
        <name>heme c</name>
        <dbReference type="ChEBI" id="CHEBI:61717"/>
        <label>2</label>
    </ligand>
    <ligandPart>
        <name>Fe</name>
        <dbReference type="ChEBI" id="CHEBI:18248"/>
    </ligandPart>
</feature>
<dbReference type="GO" id="GO:0005886">
    <property type="term" value="C:plasma membrane"/>
    <property type="evidence" value="ECO:0007669"/>
    <property type="project" value="UniProtKB-SubCell"/>
</dbReference>
<feature type="domain" description="Cytochrome c" evidence="23">
    <location>
        <begin position="203"/>
        <end position="288"/>
    </location>
</feature>
<evidence type="ECO:0000256" key="3">
    <source>
        <dbReference type="ARBA" id="ARBA00006113"/>
    </source>
</evidence>
<comment type="pathway">
    <text evidence="2 19">Energy metabolism; oxidative phosphorylation.</text>
</comment>
<evidence type="ECO:0000256" key="22">
    <source>
        <dbReference type="SAM" id="Phobius"/>
    </source>
</evidence>
<dbReference type="GO" id="GO:1902600">
    <property type="term" value="P:proton transmembrane transport"/>
    <property type="evidence" value="ECO:0007669"/>
    <property type="project" value="UniProtKB-KW"/>
</dbReference>
<dbReference type="Gene3D" id="6.10.280.130">
    <property type="match status" value="1"/>
</dbReference>
<dbReference type="InterPro" id="IPR032858">
    <property type="entry name" value="CcoP_N"/>
</dbReference>
<keyword evidence="11" id="KW-0677">Repeat</keyword>
<dbReference type="NCBIfam" id="TIGR00782">
    <property type="entry name" value="ccoP"/>
    <property type="match status" value="1"/>
</dbReference>
<feature type="binding site" description="axial binding residue" evidence="20">
    <location>
        <position position="125"/>
    </location>
    <ligand>
        <name>heme c</name>
        <dbReference type="ChEBI" id="CHEBI:61717"/>
        <label>1</label>
    </ligand>
    <ligandPart>
        <name>Fe</name>
        <dbReference type="ChEBI" id="CHEBI:18248"/>
    </ligandPart>
</feature>
<name>A0A7C9V1G2_9PROT</name>
<sequence length="291" mass="31697">MASMEKDSVSGQYTTGHEWDGIRELNTPLPKWWVYVFWACVIWSAAYMIAMPAWPGITDYTRGVLNYSSRNELQSDIKAQKQARSKFEAKIAAISVDDVVKDKDLRNFAMTGGKVLFNDNCAPCHGTGGVGAPGAYPNLADDEWIWGGELADLKQTISFGVRNTNENSRQSEMPKFGADGLLTAEQINQVADYVVALSSKGSTAGLPGEAIFAEQCVVCHQDGGVGSKDVGSPALNNNIWLFKGSKEQVKQLVINQVTNPQHGSMPAWSERLDETSIKMLTVYVHSLGGGK</sequence>
<dbReference type="Gene3D" id="1.10.760.10">
    <property type="entry name" value="Cytochrome c-like domain"/>
    <property type="match status" value="2"/>
</dbReference>
<evidence type="ECO:0000313" key="24">
    <source>
        <dbReference type="EMBL" id="NFV81994.1"/>
    </source>
</evidence>
<reference evidence="24 25" key="1">
    <citation type="submission" date="2020-02" db="EMBL/GenBank/DDBJ databases">
        <authorList>
            <person name="Dziuba M."/>
            <person name="Kuznetsov B."/>
            <person name="Mardanov A."/>
            <person name="Ravin N."/>
            <person name="Grouzdev D."/>
        </authorList>
    </citation>
    <scope>NUCLEOTIDE SEQUENCE [LARGE SCALE GENOMIC DNA]</scope>
    <source>
        <strain evidence="24 25">SpK</strain>
    </source>
</reference>
<evidence type="ECO:0000256" key="20">
    <source>
        <dbReference type="PIRSR" id="PIRSR000006-1"/>
    </source>
</evidence>
<comment type="subcellular location">
    <subcellularLocation>
        <location evidence="1 19">Cell inner membrane</location>
    </subcellularLocation>
</comment>
<evidence type="ECO:0000256" key="15">
    <source>
        <dbReference type="ARBA" id="ARBA00023002"/>
    </source>
</evidence>
<dbReference type="InterPro" id="IPR036909">
    <property type="entry name" value="Cyt_c-like_dom_sf"/>
</dbReference>
<dbReference type="GO" id="GO:0020037">
    <property type="term" value="F:heme binding"/>
    <property type="evidence" value="ECO:0007669"/>
    <property type="project" value="InterPro"/>
</dbReference>
<evidence type="ECO:0000256" key="12">
    <source>
        <dbReference type="ARBA" id="ARBA00022781"/>
    </source>
</evidence>
<evidence type="ECO:0000256" key="1">
    <source>
        <dbReference type="ARBA" id="ARBA00004533"/>
    </source>
</evidence>
<evidence type="ECO:0000256" key="4">
    <source>
        <dbReference type="ARBA" id="ARBA00022448"/>
    </source>
</evidence>
<dbReference type="SUPFAM" id="SSF46626">
    <property type="entry name" value="Cytochrome c"/>
    <property type="match status" value="2"/>
</dbReference>
<dbReference type="PRINTS" id="PR00605">
    <property type="entry name" value="CYTCHROMECIC"/>
</dbReference>
<evidence type="ECO:0000256" key="17">
    <source>
        <dbReference type="ARBA" id="ARBA00023065"/>
    </source>
</evidence>
<evidence type="ECO:0000256" key="8">
    <source>
        <dbReference type="ARBA" id="ARBA00022660"/>
    </source>
</evidence>
<dbReference type="InterPro" id="IPR050597">
    <property type="entry name" value="Cytochrome_c_Oxidase_Subunit"/>
</dbReference>
<evidence type="ECO:0000256" key="6">
    <source>
        <dbReference type="ARBA" id="ARBA00022519"/>
    </source>
</evidence>
<dbReference type="GO" id="GO:0016491">
    <property type="term" value="F:oxidoreductase activity"/>
    <property type="evidence" value="ECO:0007669"/>
    <property type="project" value="UniProtKB-KW"/>
</dbReference>
<feature type="binding site" description="covalent" evidence="21">
    <location>
        <position position="124"/>
    </location>
    <ligand>
        <name>heme c</name>
        <dbReference type="ChEBI" id="CHEBI:61717"/>
        <label>1</label>
    </ligand>
</feature>
<keyword evidence="17 19" id="KW-0406">Ion transport</keyword>
<evidence type="ECO:0000256" key="16">
    <source>
        <dbReference type="ARBA" id="ARBA00023004"/>
    </source>
</evidence>
<feature type="domain" description="Cytochrome c" evidence="23">
    <location>
        <begin position="108"/>
        <end position="198"/>
    </location>
</feature>
<evidence type="ECO:0000256" key="21">
    <source>
        <dbReference type="PIRSR" id="PIRSR000006-2"/>
    </source>
</evidence>
<feature type="transmembrane region" description="Helical" evidence="22">
    <location>
        <begin position="32"/>
        <end position="50"/>
    </location>
</feature>
<comment type="caution">
    <text evidence="24">The sequence shown here is derived from an EMBL/GenBank/DDBJ whole genome shotgun (WGS) entry which is preliminary data.</text>
</comment>
<keyword evidence="12 19" id="KW-0375">Hydrogen ion transport</keyword>
<dbReference type="EMBL" id="JAAIYP010000044">
    <property type="protein sequence ID" value="NFV81994.1"/>
    <property type="molecule type" value="Genomic_DNA"/>
</dbReference>
<gene>
    <name evidence="24" type="primary">ccoP</name>
    <name evidence="24" type="ORF">G4223_17935</name>
</gene>
<keyword evidence="25" id="KW-1185">Reference proteome</keyword>
<keyword evidence="5 19" id="KW-1003">Cell membrane</keyword>
<dbReference type="Pfam" id="PF14715">
    <property type="entry name" value="FixP_N"/>
    <property type="match status" value="1"/>
</dbReference>
<keyword evidence="16 19" id="KW-0408">Iron</keyword>
<keyword evidence="13 19" id="KW-0249">Electron transport</keyword>
<dbReference type="InterPro" id="IPR008168">
    <property type="entry name" value="Cyt_C_IC"/>
</dbReference>
<feature type="binding site" description="covalent" evidence="21">
    <location>
        <position position="216"/>
    </location>
    <ligand>
        <name>heme c</name>
        <dbReference type="ChEBI" id="CHEBI:61717"/>
        <label>2</label>
    </ligand>
</feature>
<keyword evidence="15 19" id="KW-0560">Oxidoreductase</keyword>
<dbReference type="GO" id="GO:0005506">
    <property type="term" value="F:iron ion binding"/>
    <property type="evidence" value="ECO:0007669"/>
    <property type="project" value="InterPro"/>
</dbReference>
<dbReference type="Pfam" id="PF13442">
    <property type="entry name" value="Cytochrome_CBB3"/>
    <property type="match status" value="2"/>
</dbReference>
<keyword evidence="18 19" id="KW-0472">Membrane</keyword>
<keyword evidence="8 19" id="KW-0679">Respiratory chain</keyword>
<dbReference type="AlphaFoldDB" id="A0A7C9V1G2"/>
<accession>A0A7C9V1G2</accession>
<evidence type="ECO:0000256" key="7">
    <source>
        <dbReference type="ARBA" id="ARBA00022617"/>
    </source>
</evidence>
<keyword evidence="14 22" id="KW-1133">Transmembrane helix</keyword>
<evidence type="ECO:0000256" key="5">
    <source>
        <dbReference type="ARBA" id="ARBA00022475"/>
    </source>
</evidence>
<dbReference type="PIRSF" id="PIRSF000006">
    <property type="entry name" value="Cbb3-Cox_fixP"/>
    <property type="match status" value="1"/>
</dbReference>
<dbReference type="GO" id="GO:0009055">
    <property type="term" value="F:electron transfer activity"/>
    <property type="evidence" value="ECO:0007669"/>
    <property type="project" value="InterPro"/>
</dbReference>
<feature type="binding site" description="covalent" evidence="21">
    <location>
        <position position="121"/>
    </location>
    <ligand>
        <name>heme c</name>
        <dbReference type="ChEBI" id="CHEBI:61717"/>
        <label>1</label>
    </ligand>
</feature>
<dbReference type="UniPathway" id="UPA00705"/>
<comment type="similarity">
    <text evidence="3 19">Belongs to the CcoP / FixP family.</text>
</comment>
<evidence type="ECO:0000256" key="9">
    <source>
        <dbReference type="ARBA" id="ARBA00022692"/>
    </source>
</evidence>
<feature type="binding site" description="axial binding residue" evidence="20">
    <location>
        <position position="265"/>
    </location>
    <ligand>
        <name>heme c</name>
        <dbReference type="ChEBI" id="CHEBI:61717"/>
        <label>1</label>
    </ligand>
    <ligandPart>
        <name>Fe</name>
        <dbReference type="ChEBI" id="CHEBI:18248"/>
    </ligandPart>
</feature>
<proteinExistence type="inferred from homology"/>
<evidence type="ECO:0000256" key="10">
    <source>
        <dbReference type="ARBA" id="ARBA00022723"/>
    </source>
</evidence>
<dbReference type="InterPro" id="IPR009056">
    <property type="entry name" value="Cyt_c-like_dom"/>
</dbReference>
<evidence type="ECO:0000256" key="18">
    <source>
        <dbReference type="ARBA" id="ARBA00023136"/>
    </source>
</evidence>
<feature type="binding site" description="axial binding residue" evidence="20">
    <location>
        <position position="220"/>
    </location>
    <ligand>
        <name>heme c</name>
        <dbReference type="ChEBI" id="CHEBI:61717"/>
        <label>2</label>
    </ligand>
    <ligandPart>
        <name>Fe</name>
        <dbReference type="ChEBI" id="CHEBI:18248"/>
    </ligandPart>
</feature>
<evidence type="ECO:0000256" key="13">
    <source>
        <dbReference type="ARBA" id="ARBA00022982"/>
    </source>
</evidence>
<evidence type="ECO:0000256" key="11">
    <source>
        <dbReference type="ARBA" id="ARBA00022737"/>
    </source>
</evidence>
<evidence type="ECO:0000256" key="19">
    <source>
        <dbReference type="PIRNR" id="PIRNR000006"/>
    </source>
</evidence>
<evidence type="ECO:0000256" key="14">
    <source>
        <dbReference type="ARBA" id="ARBA00022989"/>
    </source>
</evidence>
<comment type="cofactor">
    <cofactor evidence="19 21">
        <name>heme c</name>
        <dbReference type="ChEBI" id="CHEBI:61717"/>
    </cofactor>
    <text evidence="19 21">Binds 2 heme C groups per subunit.</text>
</comment>